<reference evidence="5 6" key="1">
    <citation type="submission" date="2023-07" db="EMBL/GenBank/DDBJ databases">
        <title>Genomic Encyclopedia of Type Strains, Phase IV (KMG-IV): sequencing the most valuable type-strain genomes for metagenomic binning, comparative biology and taxonomic classification.</title>
        <authorList>
            <person name="Goeker M."/>
        </authorList>
    </citation>
    <scope>NUCLEOTIDE SEQUENCE [LARGE SCALE GENOMIC DNA]</scope>
    <source>
        <strain evidence="5 6">DSM 16980</strain>
    </source>
</reference>
<gene>
    <name evidence="5" type="ORF">J2S01_000920</name>
</gene>
<dbReference type="InterPro" id="IPR052067">
    <property type="entry name" value="Metal_resp_HTH_trans_reg"/>
</dbReference>
<keyword evidence="6" id="KW-1185">Reference proteome</keyword>
<protein>
    <submittedName>
        <fullName evidence="5">DNA-binding MarR family transcriptional regulator</fullName>
    </submittedName>
</protein>
<dbReference type="SUPFAM" id="SSF46785">
    <property type="entry name" value="Winged helix' DNA-binding domain"/>
    <property type="match status" value="1"/>
</dbReference>
<dbReference type="EMBL" id="JAUSUE010000004">
    <property type="protein sequence ID" value="MDQ0203213.1"/>
    <property type="molecule type" value="Genomic_DNA"/>
</dbReference>
<keyword evidence="1" id="KW-0805">Transcription regulation</keyword>
<feature type="domain" description="HTH marR-type" evidence="4">
    <location>
        <begin position="25"/>
        <end position="128"/>
    </location>
</feature>
<dbReference type="GO" id="GO:0003677">
    <property type="term" value="F:DNA binding"/>
    <property type="evidence" value="ECO:0007669"/>
    <property type="project" value="UniProtKB-KW"/>
</dbReference>
<comment type="caution">
    <text evidence="5">The sequence shown here is derived from an EMBL/GenBank/DDBJ whole genome shotgun (WGS) entry which is preliminary data.</text>
</comment>
<dbReference type="Proteomes" id="UP001239167">
    <property type="component" value="Unassembled WGS sequence"/>
</dbReference>
<keyword evidence="3" id="KW-0804">Transcription</keyword>
<evidence type="ECO:0000313" key="5">
    <source>
        <dbReference type="EMBL" id="MDQ0203213.1"/>
    </source>
</evidence>
<dbReference type="Pfam" id="PF01047">
    <property type="entry name" value="MarR"/>
    <property type="match status" value="1"/>
</dbReference>
<name>A0ABT9Y5V2_9FIRM</name>
<evidence type="ECO:0000256" key="2">
    <source>
        <dbReference type="ARBA" id="ARBA00023125"/>
    </source>
</evidence>
<dbReference type="InterPro" id="IPR036390">
    <property type="entry name" value="WH_DNA-bd_sf"/>
</dbReference>
<evidence type="ECO:0000256" key="3">
    <source>
        <dbReference type="ARBA" id="ARBA00023163"/>
    </source>
</evidence>
<dbReference type="SMART" id="SM00347">
    <property type="entry name" value="HTH_MARR"/>
    <property type="match status" value="1"/>
</dbReference>
<dbReference type="PANTHER" id="PTHR35790">
    <property type="entry name" value="HTH-TYPE TRANSCRIPTIONAL REGULATOR PCHR"/>
    <property type="match status" value="1"/>
</dbReference>
<dbReference type="Gene3D" id="1.10.10.10">
    <property type="entry name" value="Winged helix-like DNA-binding domain superfamily/Winged helix DNA-binding domain"/>
    <property type="match status" value="1"/>
</dbReference>
<dbReference type="RefSeq" id="WP_307223195.1">
    <property type="nucleotide sequence ID" value="NZ_CP116940.1"/>
</dbReference>
<dbReference type="PANTHER" id="PTHR35790:SF4">
    <property type="entry name" value="HTH-TYPE TRANSCRIPTIONAL REGULATOR PCHR"/>
    <property type="match status" value="1"/>
</dbReference>
<dbReference type="InterPro" id="IPR036388">
    <property type="entry name" value="WH-like_DNA-bd_sf"/>
</dbReference>
<accession>A0ABT9Y5V2</accession>
<proteinExistence type="predicted"/>
<evidence type="ECO:0000259" key="4">
    <source>
        <dbReference type="SMART" id="SM00347"/>
    </source>
</evidence>
<evidence type="ECO:0000256" key="1">
    <source>
        <dbReference type="ARBA" id="ARBA00023015"/>
    </source>
</evidence>
<keyword evidence="2 5" id="KW-0238">DNA-binding</keyword>
<evidence type="ECO:0000313" key="6">
    <source>
        <dbReference type="Proteomes" id="UP001239167"/>
    </source>
</evidence>
<organism evidence="5 6">
    <name type="scientific">Pectinatus haikarae</name>
    <dbReference type="NCBI Taxonomy" id="349096"/>
    <lineage>
        <taxon>Bacteria</taxon>
        <taxon>Bacillati</taxon>
        <taxon>Bacillota</taxon>
        <taxon>Negativicutes</taxon>
        <taxon>Selenomonadales</taxon>
        <taxon>Selenomonadaceae</taxon>
        <taxon>Pectinatus</taxon>
    </lineage>
</organism>
<dbReference type="InterPro" id="IPR000835">
    <property type="entry name" value="HTH_MarR-typ"/>
</dbReference>
<sequence>MDTTMQIIKSLTKFQERPDILKQCHEKIFEGIHLAEAHCIDNIGKTKDANVTKIAASMKMTRGAISKICKKLLRKKLIDCHKKVENNKELYFYLTDTGKEIYVTHRIYHDKAMQNKLALLKDYTSAEQNVILKFLEDINIMYDKHSKEILK</sequence>